<evidence type="ECO:0000256" key="11">
    <source>
        <dbReference type="ARBA" id="ARBA00047554"/>
    </source>
</evidence>
<evidence type="ECO:0000313" key="15">
    <source>
        <dbReference type="Proteomes" id="UP000293360"/>
    </source>
</evidence>
<evidence type="ECO:0000256" key="8">
    <source>
        <dbReference type="ARBA" id="ARBA00023002"/>
    </source>
</evidence>
<dbReference type="GO" id="GO:0005743">
    <property type="term" value="C:mitochondrial inner membrane"/>
    <property type="evidence" value="ECO:0007669"/>
    <property type="project" value="TreeGrafter"/>
</dbReference>
<dbReference type="GO" id="GO:0004729">
    <property type="term" value="F:oxygen-dependent protoporphyrinogen oxidase activity"/>
    <property type="evidence" value="ECO:0007669"/>
    <property type="project" value="UniProtKB-EC"/>
</dbReference>
<dbReference type="AlphaFoldDB" id="A0A4Q4SYP8"/>
<dbReference type="InterPro" id="IPR050464">
    <property type="entry name" value="Zeta_carotene_desat/Oxidored"/>
</dbReference>
<dbReference type="InterPro" id="IPR002937">
    <property type="entry name" value="Amino_oxidase"/>
</dbReference>
<dbReference type="UniPathway" id="UPA00251">
    <property type="reaction ID" value="UER00324"/>
</dbReference>
<keyword evidence="6" id="KW-0285">Flavoprotein</keyword>
<dbReference type="EC" id="1.3.3.4" evidence="5"/>
<feature type="compositionally biased region" description="Acidic residues" evidence="12">
    <location>
        <begin position="706"/>
        <end position="722"/>
    </location>
</feature>
<keyword evidence="10" id="KW-0627">Porphyrin biosynthesis</keyword>
<evidence type="ECO:0000256" key="12">
    <source>
        <dbReference type="SAM" id="MobiDB-lite"/>
    </source>
</evidence>
<evidence type="ECO:0000256" key="4">
    <source>
        <dbReference type="ARBA" id="ARBA00010551"/>
    </source>
</evidence>
<feature type="region of interest" description="Disordered" evidence="12">
    <location>
        <begin position="698"/>
        <end position="750"/>
    </location>
</feature>
<comment type="cofactor">
    <cofactor evidence="1">
        <name>FAD</name>
        <dbReference type="ChEBI" id="CHEBI:57692"/>
    </cofactor>
</comment>
<dbReference type="STRING" id="155417.A0A4Q4SYP8"/>
<evidence type="ECO:0000256" key="5">
    <source>
        <dbReference type="ARBA" id="ARBA00012867"/>
    </source>
</evidence>
<dbReference type="GO" id="GO:0006782">
    <property type="term" value="P:protoporphyrinogen IX biosynthetic process"/>
    <property type="evidence" value="ECO:0007669"/>
    <property type="project" value="UniProtKB-UniPathway"/>
</dbReference>
<protein>
    <recommendedName>
        <fullName evidence="5">protoporphyrinogen oxidase</fullName>
        <ecNumber evidence="5">1.3.3.4</ecNumber>
    </recommendedName>
</protein>
<evidence type="ECO:0000259" key="13">
    <source>
        <dbReference type="Pfam" id="PF01593"/>
    </source>
</evidence>
<accession>A0A4Q4SYP8</accession>
<evidence type="ECO:0000256" key="10">
    <source>
        <dbReference type="ARBA" id="ARBA00023244"/>
    </source>
</evidence>
<feature type="domain" description="Amine oxidase" evidence="13">
    <location>
        <begin position="80"/>
        <end position="608"/>
    </location>
</feature>
<evidence type="ECO:0000313" key="14">
    <source>
        <dbReference type="EMBL" id="RYO87422.1"/>
    </source>
</evidence>
<evidence type="ECO:0000256" key="7">
    <source>
        <dbReference type="ARBA" id="ARBA00022827"/>
    </source>
</evidence>
<evidence type="ECO:0000256" key="3">
    <source>
        <dbReference type="ARBA" id="ARBA00005073"/>
    </source>
</evidence>
<dbReference type="InterPro" id="IPR004572">
    <property type="entry name" value="Protoporphyrinogen_oxidase"/>
</dbReference>
<dbReference type="SUPFAM" id="SSF54373">
    <property type="entry name" value="FAD-linked reductases, C-terminal domain"/>
    <property type="match status" value="1"/>
</dbReference>
<dbReference type="SUPFAM" id="SSF51905">
    <property type="entry name" value="FAD/NAD(P)-binding domain"/>
    <property type="match status" value="1"/>
</dbReference>
<gene>
    <name evidence="14" type="ORF">DL764_008859</name>
</gene>
<name>A0A4Q4SYP8_9PEZI</name>
<comment type="function">
    <text evidence="2">Catalyzes the 6-electron oxidation of protoporphyrinogen-IX to form protoporphyrin-IX.</text>
</comment>
<keyword evidence="9" id="KW-0350">Heme biosynthesis</keyword>
<comment type="similarity">
    <text evidence="4">Belongs to the protoporphyrinogen/coproporphyrinogen oxidase family. Protoporphyrinogen oxidase subfamily.</text>
</comment>
<dbReference type="EMBL" id="QJNU01000750">
    <property type="protein sequence ID" value="RYO87422.1"/>
    <property type="molecule type" value="Genomic_DNA"/>
</dbReference>
<dbReference type="PANTHER" id="PTHR42923:SF3">
    <property type="entry name" value="PROTOPORPHYRINOGEN OXIDASE"/>
    <property type="match status" value="1"/>
</dbReference>
<keyword evidence="7" id="KW-0274">FAD</keyword>
<feature type="compositionally biased region" description="Basic and acidic residues" evidence="12">
    <location>
        <begin position="723"/>
        <end position="733"/>
    </location>
</feature>
<sequence>MVPRLQEEVFIALLRSVYRNARQCNRARLTPRTPRLSALGCRTLRRYASTGAGDDDKDGGGATRREKTRTKKIAVLGGGITGLTTAHYLARYAPDAQVTLYEASDRLGGWIEASRAPAGNGREGEVLLQRGPRMLRSGSSSNRYDDLVLYDVIASLNLQNAMRHPSGPSDSRYLFYPDHLVKLPSGEPTLGGVLEAAGSFLREPLWDGCLGAALSFRRKNDVSGLTVISDKFAALQNARRNGNDDYMLERLERRLARDESVAAFLGRVLDDERPVRNIVSGMLHGIYGGDAHRLSAKHTVLDRLWYQFASPRPRGQVWMPRKDWFLLYELMDGAGAVSANADEIVHLAERALGWKLLAFDDGLATLVRALVEDLERQGNVTVKCGEPVTSVTKGDGCVLIKTPKTGDQPAEYDYVISTLFSKHLAQIAQPANSLPSLAETHAVTIMVVNLWYPGQDLLADNHGFGYLVPTATPNNDEGALGVLFDSDLTTDPARSPPGTKLTVMLGGHHWDGYRYLPNEDTGIAMAVSVVRKHLGIEPGTTANEVHARAKLCRDCLPQHFVGHRARMAAAHDELRAAFGGRLSVAGPSYTTIGVVPAMRSGWEAATRVARPRSAALWFANAHKDPDSEWRAWCVSALLEGEGETEGGKQQQQRGEELVGHTGLEEFTVYEAAAMMPVWKKDLYFRIWTRPERRFTDSEGRWIEREQEQDDEEEEEEQEPETDGEQKVRVDNKSFRVQPPGSGDVLRKDST</sequence>
<reference evidence="14 15" key="1">
    <citation type="submission" date="2018-06" db="EMBL/GenBank/DDBJ databases">
        <title>Complete Genomes of Monosporascus.</title>
        <authorList>
            <person name="Robinson A.J."/>
            <person name="Natvig D.O."/>
        </authorList>
    </citation>
    <scope>NUCLEOTIDE SEQUENCE [LARGE SCALE GENOMIC DNA]</scope>
    <source>
        <strain evidence="14 15">CBS 110550</strain>
    </source>
</reference>
<dbReference type="PANTHER" id="PTHR42923">
    <property type="entry name" value="PROTOPORPHYRINOGEN OXIDASE"/>
    <property type="match status" value="1"/>
</dbReference>
<evidence type="ECO:0000256" key="1">
    <source>
        <dbReference type="ARBA" id="ARBA00001974"/>
    </source>
</evidence>
<dbReference type="Proteomes" id="UP000293360">
    <property type="component" value="Unassembled WGS sequence"/>
</dbReference>
<proteinExistence type="inferred from homology"/>
<evidence type="ECO:0000256" key="6">
    <source>
        <dbReference type="ARBA" id="ARBA00022630"/>
    </source>
</evidence>
<dbReference type="InterPro" id="IPR036188">
    <property type="entry name" value="FAD/NAD-bd_sf"/>
</dbReference>
<keyword evidence="8" id="KW-0560">Oxidoreductase</keyword>
<comment type="pathway">
    <text evidence="3">Porphyrin-containing compound metabolism; protoporphyrin-IX biosynthesis; protoporphyrin-IX from protoporphyrinogen-IX: step 1/1.</text>
</comment>
<comment type="caution">
    <text evidence="14">The sequence shown here is derived from an EMBL/GenBank/DDBJ whole genome shotgun (WGS) entry which is preliminary data.</text>
</comment>
<evidence type="ECO:0000256" key="2">
    <source>
        <dbReference type="ARBA" id="ARBA00002600"/>
    </source>
</evidence>
<dbReference type="Gene3D" id="3.50.50.60">
    <property type="entry name" value="FAD/NAD(P)-binding domain"/>
    <property type="match status" value="1"/>
</dbReference>
<dbReference type="Pfam" id="PF01593">
    <property type="entry name" value="Amino_oxidase"/>
    <property type="match status" value="1"/>
</dbReference>
<organism evidence="14 15">
    <name type="scientific">Monosporascus ibericus</name>
    <dbReference type="NCBI Taxonomy" id="155417"/>
    <lineage>
        <taxon>Eukaryota</taxon>
        <taxon>Fungi</taxon>
        <taxon>Dikarya</taxon>
        <taxon>Ascomycota</taxon>
        <taxon>Pezizomycotina</taxon>
        <taxon>Sordariomycetes</taxon>
        <taxon>Xylariomycetidae</taxon>
        <taxon>Xylariales</taxon>
        <taxon>Xylariales incertae sedis</taxon>
        <taxon>Monosporascus</taxon>
    </lineage>
</organism>
<dbReference type="NCBIfam" id="TIGR00562">
    <property type="entry name" value="proto_IX_ox"/>
    <property type="match status" value="1"/>
</dbReference>
<keyword evidence="15" id="KW-1185">Reference proteome</keyword>
<evidence type="ECO:0000256" key="9">
    <source>
        <dbReference type="ARBA" id="ARBA00023133"/>
    </source>
</evidence>
<comment type="catalytic activity">
    <reaction evidence="11">
        <text>protoporphyrinogen IX + 3 O2 = protoporphyrin IX + 3 H2O2</text>
        <dbReference type="Rhea" id="RHEA:25576"/>
        <dbReference type="ChEBI" id="CHEBI:15379"/>
        <dbReference type="ChEBI" id="CHEBI:16240"/>
        <dbReference type="ChEBI" id="CHEBI:57306"/>
        <dbReference type="ChEBI" id="CHEBI:57307"/>
        <dbReference type="EC" id="1.3.3.4"/>
    </reaction>
</comment>
<dbReference type="OrthoDB" id="438553at2759"/>